<comment type="caution">
    <text evidence="2">The sequence shown here is derived from an EMBL/GenBank/DDBJ whole genome shotgun (WGS) entry which is preliminary data.</text>
</comment>
<feature type="compositionally biased region" description="Low complexity" evidence="1">
    <location>
        <begin position="8"/>
        <end position="20"/>
    </location>
</feature>
<dbReference type="Proteomes" id="UP001233999">
    <property type="component" value="Unassembled WGS sequence"/>
</dbReference>
<feature type="non-terminal residue" evidence="2">
    <location>
        <position position="1"/>
    </location>
</feature>
<evidence type="ECO:0000256" key="1">
    <source>
        <dbReference type="SAM" id="MobiDB-lite"/>
    </source>
</evidence>
<evidence type="ECO:0000313" key="3">
    <source>
        <dbReference type="Proteomes" id="UP001233999"/>
    </source>
</evidence>
<organism evidence="2 3">
    <name type="scientific">Diploptera punctata</name>
    <name type="common">Pacific beetle cockroach</name>
    <dbReference type="NCBI Taxonomy" id="6984"/>
    <lineage>
        <taxon>Eukaryota</taxon>
        <taxon>Metazoa</taxon>
        <taxon>Ecdysozoa</taxon>
        <taxon>Arthropoda</taxon>
        <taxon>Hexapoda</taxon>
        <taxon>Insecta</taxon>
        <taxon>Pterygota</taxon>
        <taxon>Neoptera</taxon>
        <taxon>Polyneoptera</taxon>
        <taxon>Dictyoptera</taxon>
        <taxon>Blattodea</taxon>
        <taxon>Blaberoidea</taxon>
        <taxon>Blaberidae</taxon>
        <taxon>Diplopterinae</taxon>
        <taxon>Diploptera</taxon>
    </lineage>
</organism>
<feature type="region of interest" description="Disordered" evidence="1">
    <location>
        <begin position="1"/>
        <end position="27"/>
    </location>
</feature>
<dbReference type="AlphaFoldDB" id="A0AAD8EG54"/>
<keyword evidence="3" id="KW-1185">Reference proteome</keyword>
<reference evidence="2" key="2">
    <citation type="submission" date="2023-05" db="EMBL/GenBank/DDBJ databases">
        <authorList>
            <person name="Fouks B."/>
        </authorList>
    </citation>
    <scope>NUCLEOTIDE SEQUENCE</scope>
    <source>
        <strain evidence="2">Stay&amp;Tobe</strain>
        <tissue evidence="2">Testes</tissue>
    </source>
</reference>
<protein>
    <submittedName>
        <fullName evidence="2">Uncharacterized protein</fullName>
    </submittedName>
</protein>
<name>A0AAD8EG54_DIPPU</name>
<evidence type="ECO:0000313" key="2">
    <source>
        <dbReference type="EMBL" id="KAJ9588432.1"/>
    </source>
</evidence>
<proteinExistence type="predicted"/>
<dbReference type="EMBL" id="JASPKZ010005681">
    <property type="protein sequence ID" value="KAJ9588432.1"/>
    <property type="molecule type" value="Genomic_DNA"/>
</dbReference>
<gene>
    <name evidence="2" type="ORF">L9F63_018165</name>
</gene>
<accession>A0AAD8EG54</accession>
<sequence length="109" mass="12034">EIDKHSDLASLSDSEDSFFAPDYTQPPHDISDTDISCVDEGDIQTLTRVLIAIGLGGVSTDFIWQNMDTFNSKRGTFCDISGPQFSREDSCNGKEGKTTETVCCLCQKW</sequence>
<reference evidence="2" key="1">
    <citation type="journal article" date="2023" name="IScience">
        <title>Live-bearing cockroach genome reveals convergent evolutionary mechanisms linked to viviparity in insects and beyond.</title>
        <authorList>
            <person name="Fouks B."/>
            <person name="Harrison M.C."/>
            <person name="Mikhailova A.A."/>
            <person name="Marchal E."/>
            <person name="English S."/>
            <person name="Carruthers M."/>
            <person name="Jennings E.C."/>
            <person name="Chiamaka E.L."/>
            <person name="Frigard R.A."/>
            <person name="Pippel M."/>
            <person name="Attardo G.M."/>
            <person name="Benoit J.B."/>
            <person name="Bornberg-Bauer E."/>
            <person name="Tobe S.S."/>
        </authorList>
    </citation>
    <scope>NUCLEOTIDE SEQUENCE</scope>
    <source>
        <strain evidence="2">Stay&amp;Tobe</strain>
    </source>
</reference>